<protein>
    <submittedName>
        <fullName evidence="8">Uncharacterized protein</fullName>
    </submittedName>
</protein>
<evidence type="ECO:0000256" key="6">
    <source>
        <dbReference type="ARBA" id="ARBA00023242"/>
    </source>
</evidence>
<evidence type="ECO:0000313" key="8">
    <source>
        <dbReference type="EMBL" id="LAB58860.1"/>
    </source>
</evidence>
<keyword evidence="4" id="KW-0238">DNA-binding</keyword>
<name>A0A2D4PLE6_MICSU</name>
<keyword evidence="6" id="KW-0539">Nucleus</keyword>
<dbReference type="PANTHER" id="PTHR11793">
    <property type="entry name" value="BASIC HELIX-LOOP-HELIX TRANSCRIPTION FACTOR"/>
    <property type="match status" value="1"/>
</dbReference>
<comment type="subcellular location">
    <subcellularLocation>
        <location evidence="1">Nucleus</location>
    </subcellularLocation>
</comment>
<reference evidence="8" key="2">
    <citation type="submission" date="2017-11" db="EMBL/GenBank/DDBJ databases">
        <title>Coralsnake Venomics: Analyses of Venom Gland Transcriptomes and Proteomes of Six Brazilian Taxa.</title>
        <authorList>
            <person name="Aird S.D."/>
            <person name="Jorge da Silva N."/>
            <person name="Qiu L."/>
            <person name="Villar-Briones A."/>
            <person name="Aparecida-Saddi V."/>
            <person name="Campos-Telles M.P."/>
            <person name="Grau M."/>
            <person name="Mikheyev A.S."/>
        </authorList>
    </citation>
    <scope>NUCLEOTIDE SEQUENCE</scope>
    <source>
        <tissue evidence="8">Venom_gland</tissue>
    </source>
</reference>
<dbReference type="GO" id="GO:0005667">
    <property type="term" value="C:transcription regulator complex"/>
    <property type="evidence" value="ECO:0007669"/>
    <property type="project" value="TreeGrafter"/>
</dbReference>
<dbReference type="GO" id="GO:0000978">
    <property type="term" value="F:RNA polymerase II cis-regulatory region sequence-specific DNA binding"/>
    <property type="evidence" value="ECO:0007669"/>
    <property type="project" value="TreeGrafter"/>
</dbReference>
<sequence>MTSLLRSNVGVGSPGPLAFSGKTGTPYYPFSSANPRRRSLRDSSALDSLQTKKVRKVPPGLPSSVWRNKQGRYLGKQAISQVLPTNLQGKMAAFLEKAQIFQQLWRS</sequence>
<dbReference type="InterPro" id="IPR051098">
    <property type="entry name" value="NeuroDiff_E-box_TFs"/>
</dbReference>
<evidence type="ECO:0000256" key="5">
    <source>
        <dbReference type="ARBA" id="ARBA00023163"/>
    </source>
</evidence>
<keyword evidence="5" id="KW-0804">Transcription</keyword>
<proteinExistence type="predicted"/>
<organism evidence="8">
    <name type="scientific">Micrurus surinamensis</name>
    <name type="common">Surinam coral snake</name>
    <dbReference type="NCBI Taxonomy" id="129470"/>
    <lineage>
        <taxon>Eukaryota</taxon>
        <taxon>Metazoa</taxon>
        <taxon>Chordata</taxon>
        <taxon>Craniata</taxon>
        <taxon>Vertebrata</taxon>
        <taxon>Euteleostomi</taxon>
        <taxon>Lepidosauria</taxon>
        <taxon>Squamata</taxon>
        <taxon>Bifurcata</taxon>
        <taxon>Unidentata</taxon>
        <taxon>Episquamata</taxon>
        <taxon>Toxicofera</taxon>
        <taxon>Serpentes</taxon>
        <taxon>Colubroidea</taxon>
        <taxon>Elapidae</taxon>
        <taxon>Elapinae</taxon>
        <taxon>Micrurus</taxon>
    </lineage>
</organism>
<keyword evidence="3" id="KW-0805">Transcription regulation</keyword>
<dbReference type="AlphaFoldDB" id="A0A2D4PLE6"/>
<dbReference type="PANTHER" id="PTHR11793:SF11">
    <property type="entry name" value="TRANSCRIPTION FACTOR 12"/>
    <property type="match status" value="1"/>
</dbReference>
<evidence type="ECO:0000256" key="1">
    <source>
        <dbReference type="ARBA" id="ARBA00004123"/>
    </source>
</evidence>
<evidence type="ECO:0000256" key="7">
    <source>
        <dbReference type="SAM" id="MobiDB-lite"/>
    </source>
</evidence>
<evidence type="ECO:0000256" key="4">
    <source>
        <dbReference type="ARBA" id="ARBA00023125"/>
    </source>
</evidence>
<dbReference type="GO" id="GO:0000981">
    <property type="term" value="F:DNA-binding transcription factor activity, RNA polymerase II-specific"/>
    <property type="evidence" value="ECO:0007669"/>
    <property type="project" value="TreeGrafter"/>
</dbReference>
<reference evidence="8" key="1">
    <citation type="submission" date="2017-07" db="EMBL/GenBank/DDBJ databases">
        <authorList>
            <person name="Mikheyev A."/>
            <person name="Grau M."/>
        </authorList>
    </citation>
    <scope>NUCLEOTIDE SEQUENCE</scope>
    <source>
        <tissue evidence="8">Venom_gland</tissue>
    </source>
</reference>
<dbReference type="GO" id="GO:0005634">
    <property type="term" value="C:nucleus"/>
    <property type="evidence" value="ECO:0007669"/>
    <property type="project" value="UniProtKB-SubCell"/>
</dbReference>
<feature type="region of interest" description="Disordered" evidence="7">
    <location>
        <begin position="1"/>
        <end position="47"/>
    </location>
</feature>
<accession>A0A2D4PLE6</accession>
<evidence type="ECO:0000256" key="3">
    <source>
        <dbReference type="ARBA" id="ARBA00023015"/>
    </source>
</evidence>
<dbReference type="GO" id="GO:0000785">
    <property type="term" value="C:chromatin"/>
    <property type="evidence" value="ECO:0007669"/>
    <property type="project" value="TreeGrafter"/>
</dbReference>
<evidence type="ECO:0000256" key="2">
    <source>
        <dbReference type="ARBA" id="ARBA00022473"/>
    </source>
</evidence>
<dbReference type="EMBL" id="IACN01083837">
    <property type="protein sequence ID" value="LAB58860.1"/>
    <property type="molecule type" value="Transcribed_RNA"/>
</dbReference>
<keyword evidence="2" id="KW-0217">Developmental protein</keyword>